<dbReference type="InterPro" id="IPR045087">
    <property type="entry name" value="Cu-oxidase_fam"/>
</dbReference>
<keyword evidence="2" id="KW-0186">Copper</keyword>
<dbReference type="Gene3D" id="2.60.40.420">
    <property type="entry name" value="Cupredoxins - blue copper proteins"/>
    <property type="match status" value="1"/>
</dbReference>
<organism evidence="5 6">
    <name type="scientific">Phialemonium thermophilum</name>
    <dbReference type="NCBI Taxonomy" id="223376"/>
    <lineage>
        <taxon>Eukaryota</taxon>
        <taxon>Fungi</taxon>
        <taxon>Dikarya</taxon>
        <taxon>Ascomycota</taxon>
        <taxon>Pezizomycotina</taxon>
        <taxon>Sordariomycetes</taxon>
        <taxon>Sordariomycetidae</taxon>
        <taxon>Cephalothecales</taxon>
        <taxon>Cephalothecaceae</taxon>
        <taxon>Phialemonium</taxon>
    </lineage>
</organism>
<dbReference type="SUPFAM" id="SSF49503">
    <property type="entry name" value="Cupredoxins"/>
    <property type="match status" value="1"/>
</dbReference>
<dbReference type="Proteomes" id="UP001586593">
    <property type="component" value="Unassembled WGS sequence"/>
</dbReference>
<dbReference type="EMBL" id="JAZHXJ010000842">
    <property type="protein sequence ID" value="KAL1850178.1"/>
    <property type="molecule type" value="Genomic_DNA"/>
</dbReference>
<evidence type="ECO:0000256" key="2">
    <source>
        <dbReference type="ARBA" id="ARBA00023008"/>
    </source>
</evidence>
<dbReference type="InterPro" id="IPR008972">
    <property type="entry name" value="Cupredoxin"/>
</dbReference>
<accession>A0ABR3W0N1</accession>
<comment type="similarity">
    <text evidence="1">Belongs to the multicopper oxidase family.</text>
</comment>
<keyword evidence="3" id="KW-0732">Signal</keyword>
<reference evidence="5 6" key="1">
    <citation type="journal article" date="2024" name="Commun. Biol.">
        <title>Comparative genomic analysis of thermophilic fungi reveals convergent evolutionary adaptations and gene losses.</title>
        <authorList>
            <person name="Steindorff A.S."/>
            <person name="Aguilar-Pontes M.V."/>
            <person name="Robinson A.J."/>
            <person name="Andreopoulos B."/>
            <person name="LaButti K."/>
            <person name="Kuo A."/>
            <person name="Mondo S."/>
            <person name="Riley R."/>
            <person name="Otillar R."/>
            <person name="Haridas S."/>
            <person name="Lipzen A."/>
            <person name="Grimwood J."/>
            <person name="Schmutz J."/>
            <person name="Clum A."/>
            <person name="Reid I.D."/>
            <person name="Moisan M.C."/>
            <person name="Butler G."/>
            <person name="Nguyen T.T.M."/>
            <person name="Dewar K."/>
            <person name="Conant G."/>
            <person name="Drula E."/>
            <person name="Henrissat B."/>
            <person name="Hansel C."/>
            <person name="Singer S."/>
            <person name="Hutchinson M.I."/>
            <person name="de Vries R.P."/>
            <person name="Natvig D.O."/>
            <person name="Powell A.J."/>
            <person name="Tsang A."/>
            <person name="Grigoriev I.V."/>
        </authorList>
    </citation>
    <scope>NUCLEOTIDE SEQUENCE [LARGE SCALE GENOMIC DNA]</scope>
    <source>
        <strain evidence="5 6">ATCC 24622</strain>
    </source>
</reference>
<proteinExistence type="inferred from homology"/>
<gene>
    <name evidence="5" type="ORF">VTK73DRAFT_9740</name>
</gene>
<name>A0ABR3W0N1_9PEZI</name>
<evidence type="ECO:0000313" key="5">
    <source>
        <dbReference type="EMBL" id="KAL1850178.1"/>
    </source>
</evidence>
<feature type="chain" id="PRO_5045517528" description="Plastocyanin-like domain-containing protein" evidence="3">
    <location>
        <begin position="24"/>
        <end position="219"/>
    </location>
</feature>
<dbReference type="Pfam" id="PF07732">
    <property type="entry name" value="Cu-oxidase_3"/>
    <property type="match status" value="1"/>
</dbReference>
<protein>
    <recommendedName>
        <fullName evidence="4">Plastocyanin-like domain-containing protein</fullName>
    </recommendedName>
</protein>
<dbReference type="PANTHER" id="PTHR48267:SF1">
    <property type="entry name" value="BILIRUBIN OXIDASE"/>
    <property type="match status" value="1"/>
</dbReference>
<evidence type="ECO:0000313" key="6">
    <source>
        <dbReference type="Proteomes" id="UP001586593"/>
    </source>
</evidence>
<dbReference type="InterPro" id="IPR011707">
    <property type="entry name" value="Cu-oxidase-like_N"/>
</dbReference>
<evidence type="ECO:0000256" key="1">
    <source>
        <dbReference type="ARBA" id="ARBA00010609"/>
    </source>
</evidence>
<keyword evidence="6" id="KW-1185">Reference proteome</keyword>
<feature type="domain" description="Plastocyanin-like" evidence="4">
    <location>
        <begin position="94"/>
        <end position="197"/>
    </location>
</feature>
<comment type="caution">
    <text evidence="5">The sequence shown here is derived from an EMBL/GenBank/DDBJ whole genome shotgun (WGS) entry which is preliminary data.</text>
</comment>
<evidence type="ECO:0000256" key="3">
    <source>
        <dbReference type="SAM" id="SignalP"/>
    </source>
</evidence>
<dbReference type="PANTHER" id="PTHR48267">
    <property type="entry name" value="CUPREDOXIN SUPERFAMILY PROTEIN"/>
    <property type="match status" value="1"/>
</dbReference>
<sequence length="219" mass="24802">MFYHWGLRRSTLVVSLLASFALAQPPWRDPVPVGGGWASPEYKWLFEFPLPLPPVKQEKWPDKPIYSPATGERIRYYEMEVSQFQKQIYPNLPPTTFVGYDGVLPAPAFIAERGSQSVVRLTNRGPKTSSIHLHGAFSRAPFDGWADDIVQPGQFKDYFWPNLQNGRTIWYHDHVLRHTAENAYFGQVGAYIIHDPAEDALGLPSGKYDIILAISSKVS</sequence>
<feature type="signal peptide" evidence="3">
    <location>
        <begin position="1"/>
        <end position="23"/>
    </location>
</feature>
<evidence type="ECO:0000259" key="4">
    <source>
        <dbReference type="Pfam" id="PF07732"/>
    </source>
</evidence>